<dbReference type="PANTHER" id="PTHR33048">
    <property type="entry name" value="PTH11-LIKE INTEGRAL MEMBRANE PROTEIN (AFU_ORTHOLOGUE AFUA_5G11245)"/>
    <property type="match status" value="1"/>
</dbReference>
<evidence type="ECO:0000313" key="9">
    <source>
        <dbReference type="Proteomes" id="UP000184188"/>
    </source>
</evidence>
<evidence type="ECO:0000256" key="5">
    <source>
        <dbReference type="ARBA" id="ARBA00038359"/>
    </source>
</evidence>
<protein>
    <recommendedName>
        <fullName evidence="7">Rhodopsin domain-containing protein</fullName>
    </recommendedName>
</protein>
<evidence type="ECO:0000313" key="8">
    <source>
        <dbReference type="EMBL" id="OJJ45994.1"/>
    </source>
</evidence>
<feature type="transmembrane region" description="Helical" evidence="6">
    <location>
        <begin position="119"/>
        <end position="142"/>
    </location>
</feature>
<dbReference type="RefSeq" id="XP_022580504.1">
    <property type="nucleotide sequence ID" value="XM_022730551.1"/>
</dbReference>
<accession>A0A1L9SG39</accession>
<feature type="domain" description="Rhodopsin" evidence="7">
    <location>
        <begin position="25"/>
        <end position="261"/>
    </location>
</feature>
<dbReference type="VEuPathDB" id="FungiDB:ASPZODRAFT_97429"/>
<dbReference type="GeneID" id="34617015"/>
<reference evidence="9" key="1">
    <citation type="journal article" date="2017" name="Genome Biol.">
        <title>Comparative genomics reveals high biological diversity and specific adaptations in the industrially and medically important fungal genus Aspergillus.</title>
        <authorList>
            <person name="de Vries R.P."/>
            <person name="Riley R."/>
            <person name="Wiebenga A."/>
            <person name="Aguilar-Osorio G."/>
            <person name="Amillis S."/>
            <person name="Uchima C.A."/>
            <person name="Anderluh G."/>
            <person name="Asadollahi M."/>
            <person name="Askin M."/>
            <person name="Barry K."/>
            <person name="Battaglia E."/>
            <person name="Bayram O."/>
            <person name="Benocci T."/>
            <person name="Braus-Stromeyer S.A."/>
            <person name="Caldana C."/>
            <person name="Canovas D."/>
            <person name="Cerqueira G.C."/>
            <person name="Chen F."/>
            <person name="Chen W."/>
            <person name="Choi C."/>
            <person name="Clum A."/>
            <person name="Dos Santos R.A."/>
            <person name="Damasio A.R."/>
            <person name="Diallinas G."/>
            <person name="Emri T."/>
            <person name="Fekete E."/>
            <person name="Flipphi M."/>
            <person name="Freyberg S."/>
            <person name="Gallo A."/>
            <person name="Gournas C."/>
            <person name="Habgood R."/>
            <person name="Hainaut M."/>
            <person name="Harispe M.L."/>
            <person name="Henrissat B."/>
            <person name="Hilden K.S."/>
            <person name="Hope R."/>
            <person name="Hossain A."/>
            <person name="Karabika E."/>
            <person name="Karaffa L."/>
            <person name="Karanyi Z."/>
            <person name="Krasevec N."/>
            <person name="Kuo A."/>
            <person name="Kusch H."/>
            <person name="LaButti K."/>
            <person name="Lagendijk E.L."/>
            <person name="Lapidus A."/>
            <person name="Levasseur A."/>
            <person name="Lindquist E."/>
            <person name="Lipzen A."/>
            <person name="Logrieco A.F."/>
            <person name="MacCabe A."/>
            <person name="Maekelae M.R."/>
            <person name="Malavazi I."/>
            <person name="Melin P."/>
            <person name="Meyer V."/>
            <person name="Mielnichuk N."/>
            <person name="Miskei M."/>
            <person name="Molnar A.P."/>
            <person name="Mule G."/>
            <person name="Ngan C.Y."/>
            <person name="Orejas M."/>
            <person name="Orosz E."/>
            <person name="Ouedraogo J.P."/>
            <person name="Overkamp K.M."/>
            <person name="Park H.-S."/>
            <person name="Perrone G."/>
            <person name="Piumi F."/>
            <person name="Punt P.J."/>
            <person name="Ram A.F."/>
            <person name="Ramon A."/>
            <person name="Rauscher S."/>
            <person name="Record E."/>
            <person name="Riano-Pachon D.M."/>
            <person name="Robert V."/>
            <person name="Roehrig J."/>
            <person name="Ruller R."/>
            <person name="Salamov A."/>
            <person name="Salih N.S."/>
            <person name="Samson R.A."/>
            <person name="Sandor E."/>
            <person name="Sanguinetti M."/>
            <person name="Schuetze T."/>
            <person name="Sepcic K."/>
            <person name="Shelest E."/>
            <person name="Sherlock G."/>
            <person name="Sophianopoulou V."/>
            <person name="Squina F.M."/>
            <person name="Sun H."/>
            <person name="Susca A."/>
            <person name="Todd R.B."/>
            <person name="Tsang A."/>
            <person name="Unkles S.E."/>
            <person name="van de Wiele N."/>
            <person name="van Rossen-Uffink D."/>
            <person name="Oliveira J.V."/>
            <person name="Vesth T.C."/>
            <person name="Visser J."/>
            <person name="Yu J.-H."/>
            <person name="Zhou M."/>
            <person name="Andersen M.R."/>
            <person name="Archer D.B."/>
            <person name="Baker S.E."/>
            <person name="Benoit I."/>
            <person name="Brakhage A.A."/>
            <person name="Braus G.H."/>
            <person name="Fischer R."/>
            <person name="Frisvad J.C."/>
            <person name="Goldman G.H."/>
            <person name="Houbraken J."/>
            <person name="Oakley B."/>
            <person name="Pocsi I."/>
            <person name="Scazzocchio C."/>
            <person name="Seiboth B."/>
            <person name="vanKuyk P.A."/>
            <person name="Wortman J."/>
            <person name="Dyer P.S."/>
            <person name="Grigoriev I.V."/>
        </authorList>
    </citation>
    <scope>NUCLEOTIDE SEQUENCE [LARGE SCALE GENOMIC DNA]</scope>
    <source>
        <strain evidence="9">CBS 506.65</strain>
    </source>
</reference>
<evidence type="ECO:0000256" key="6">
    <source>
        <dbReference type="SAM" id="Phobius"/>
    </source>
</evidence>
<organism evidence="8 9">
    <name type="scientific">Penicilliopsis zonata CBS 506.65</name>
    <dbReference type="NCBI Taxonomy" id="1073090"/>
    <lineage>
        <taxon>Eukaryota</taxon>
        <taxon>Fungi</taxon>
        <taxon>Dikarya</taxon>
        <taxon>Ascomycota</taxon>
        <taxon>Pezizomycotina</taxon>
        <taxon>Eurotiomycetes</taxon>
        <taxon>Eurotiomycetidae</taxon>
        <taxon>Eurotiales</taxon>
        <taxon>Aspergillaceae</taxon>
        <taxon>Penicilliopsis</taxon>
    </lineage>
</organism>
<feature type="transmembrane region" description="Helical" evidence="6">
    <location>
        <begin position="41"/>
        <end position="61"/>
    </location>
</feature>
<feature type="transmembrane region" description="Helical" evidence="6">
    <location>
        <begin position="162"/>
        <end position="185"/>
    </location>
</feature>
<comment type="similarity">
    <text evidence="5">Belongs to the SAT4 family.</text>
</comment>
<keyword evidence="2 6" id="KW-0812">Transmembrane</keyword>
<feature type="transmembrane region" description="Helical" evidence="6">
    <location>
        <begin position="197"/>
        <end position="218"/>
    </location>
</feature>
<evidence type="ECO:0000259" key="7">
    <source>
        <dbReference type="Pfam" id="PF20684"/>
    </source>
</evidence>
<dbReference type="EMBL" id="KV878343">
    <property type="protein sequence ID" value="OJJ45994.1"/>
    <property type="molecule type" value="Genomic_DNA"/>
</dbReference>
<dbReference type="AlphaFoldDB" id="A0A1L9SG39"/>
<dbReference type="GO" id="GO:0016020">
    <property type="term" value="C:membrane"/>
    <property type="evidence" value="ECO:0007669"/>
    <property type="project" value="UniProtKB-SubCell"/>
</dbReference>
<keyword evidence="3 6" id="KW-1133">Transmembrane helix</keyword>
<evidence type="ECO:0000256" key="2">
    <source>
        <dbReference type="ARBA" id="ARBA00022692"/>
    </source>
</evidence>
<dbReference type="InterPro" id="IPR049326">
    <property type="entry name" value="Rhodopsin_dom_fungi"/>
</dbReference>
<keyword evidence="9" id="KW-1185">Reference proteome</keyword>
<dbReference type="STRING" id="1073090.A0A1L9SG39"/>
<dbReference type="InterPro" id="IPR052337">
    <property type="entry name" value="SAT4-like"/>
</dbReference>
<sequence length="329" mass="36616">MAVLHTINLITQCLCFPIITLFVALRLWVRIRLQQGLAAEDYTCLIGWALFMGYCAVSLYVGEYGGGYPYSEVSEANLVLFRKFCYAATLFYCPMAFFVKVALLSILTRIFSPYRSKVLFIYIFLAVLCSYYIAALIIKIRMCLPIPTYWLGTGGHCLDQQAALIADSVISVVSDLIILLLPLPLTWSLQMSRNRKLRVMGILGAGGLATAFSLYRLVLVLQDGSSPDQTIIFTKVILSGNAEGGVGLICTCLPTFNHLLNHFCHNGFSTSKKYASSGYPMGHYGENTTVVEAEIGLEREGDQTVLIKESELYQGIQRTVEVQQWVSHH</sequence>
<comment type="subcellular location">
    <subcellularLocation>
        <location evidence="1">Membrane</location>
        <topology evidence="1">Multi-pass membrane protein</topology>
    </subcellularLocation>
</comment>
<dbReference type="OrthoDB" id="5378633at2759"/>
<evidence type="ECO:0000256" key="1">
    <source>
        <dbReference type="ARBA" id="ARBA00004141"/>
    </source>
</evidence>
<name>A0A1L9SG39_9EURO</name>
<keyword evidence="4 6" id="KW-0472">Membrane</keyword>
<evidence type="ECO:0000256" key="3">
    <source>
        <dbReference type="ARBA" id="ARBA00022989"/>
    </source>
</evidence>
<dbReference type="Pfam" id="PF20684">
    <property type="entry name" value="Fung_rhodopsin"/>
    <property type="match status" value="1"/>
</dbReference>
<dbReference type="PANTHER" id="PTHR33048:SF108">
    <property type="entry name" value="INTEGRAL MEMBRANE PROTEIN"/>
    <property type="match status" value="1"/>
</dbReference>
<feature type="transmembrane region" description="Helical" evidence="6">
    <location>
        <begin position="81"/>
        <end position="107"/>
    </location>
</feature>
<gene>
    <name evidence="8" type="ORF">ASPZODRAFT_97429</name>
</gene>
<dbReference type="Proteomes" id="UP000184188">
    <property type="component" value="Unassembled WGS sequence"/>
</dbReference>
<proteinExistence type="inferred from homology"/>
<feature type="transmembrane region" description="Helical" evidence="6">
    <location>
        <begin position="6"/>
        <end position="29"/>
    </location>
</feature>
<evidence type="ECO:0000256" key="4">
    <source>
        <dbReference type="ARBA" id="ARBA00023136"/>
    </source>
</evidence>